<dbReference type="InterPro" id="IPR006139">
    <property type="entry name" value="D-isomer_2_OHA_DH_cat_dom"/>
</dbReference>
<evidence type="ECO:0000313" key="7">
    <source>
        <dbReference type="EMBL" id="MFC6904957.1"/>
    </source>
</evidence>
<dbReference type="InterPro" id="IPR036291">
    <property type="entry name" value="NAD(P)-bd_dom_sf"/>
</dbReference>
<evidence type="ECO:0000256" key="1">
    <source>
        <dbReference type="ARBA" id="ARBA00005854"/>
    </source>
</evidence>
<dbReference type="PANTHER" id="PTHR43761">
    <property type="entry name" value="D-ISOMER SPECIFIC 2-HYDROXYACID DEHYDROGENASE FAMILY PROTEIN (AFU_ORTHOLOGUE AFUA_1G13630)"/>
    <property type="match status" value="1"/>
</dbReference>
<dbReference type="Proteomes" id="UP001596312">
    <property type="component" value="Unassembled WGS sequence"/>
</dbReference>
<dbReference type="Pfam" id="PF02826">
    <property type="entry name" value="2-Hacid_dh_C"/>
    <property type="match status" value="1"/>
</dbReference>
<keyword evidence="8" id="KW-1185">Reference proteome</keyword>
<dbReference type="Pfam" id="PF00389">
    <property type="entry name" value="2-Hacid_dh"/>
    <property type="match status" value="1"/>
</dbReference>
<evidence type="ECO:0000313" key="8">
    <source>
        <dbReference type="Proteomes" id="UP001596312"/>
    </source>
</evidence>
<dbReference type="CDD" id="cd05299">
    <property type="entry name" value="CtBP_dh"/>
    <property type="match status" value="1"/>
</dbReference>
<dbReference type="SUPFAM" id="SSF51735">
    <property type="entry name" value="NAD(P)-binding Rossmann-fold domains"/>
    <property type="match status" value="1"/>
</dbReference>
<gene>
    <name evidence="7" type="ORF">ACFQGH_07045</name>
</gene>
<dbReference type="GO" id="GO:0016491">
    <property type="term" value="F:oxidoreductase activity"/>
    <property type="evidence" value="ECO:0007669"/>
    <property type="project" value="UniProtKB-KW"/>
</dbReference>
<name>A0ABD5V5Z9_9EURY</name>
<sequence length="321" mass="34814">MSHRVVISDAKADESDLEIHREALSDVDAEVVSRELRDEEEVREAARESAALIVDTRTPVTEGVFDSDELRVVGRAGIGVDNIAIDAAADAGITVVNAPTYCLDEVATHALSLLLACSRNLPAYDEEVRDGGWDWRVGEPTVRLRNATLGLAGFGRIPRRLATMVQGFGCEIAVHDPYLPDGEIESYNAESVGFEELLERSDLLSIHLPLTDETEGTFDREAFEAMLDHAVLANTARGGIVDEDALAEALEDGEIKGAGLDVMREEPPEDSPLLGRDDVLLSPHAGWYSESAREDLAREVAGDVARVLSGEEPSNPVTDDW</sequence>
<dbReference type="InterPro" id="IPR050418">
    <property type="entry name" value="D-iso_2-hydroxyacid_DH_PdxB"/>
</dbReference>
<keyword evidence="2 4" id="KW-0560">Oxidoreductase</keyword>
<evidence type="ECO:0000259" key="5">
    <source>
        <dbReference type="Pfam" id="PF00389"/>
    </source>
</evidence>
<dbReference type="InterPro" id="IPR043322">
    <property type="entry name" value="CtBP"/>
</dbReference>
<evidence type="ECO:0000256" key="3">
    <source>
        <dbReference type="ARBA" id="ARBA00023027"/>
    </source>
</evidence>
<protein>
    <submittedName>
        <fullName evidence="7">C-terminal binding protein</fullName>
    </submittedName>
</protein>
<feature type="domain" description="D-isomer specific 2-hydroxyacid dehydrogenase NAD-binding" evidence="6">
    <location>
        <begin position="111"/>
        <end position="286"/>
    </location>
</feature>
<evidence type="ECO:0000259" key="6">
    <source>
        <dbReference type="Pfam" id="PF02826"/>
    </source>
</evidence>
<dbReference type="EMBL" id="JBHSXQ010000002">
    <property type="protein sequence ID" value="MFC6904957.1"/>
    <property type="molecule type" value="Genomic_DNA"/>
</dbReference>
<keyword evidence="3" id="KW-0520">NAD</keyword>
<dbReference type="SUPFAM" id="SSF52283">
    <property type="entry name" value="Formate/glycerate dehydrogenase catalytic domain-like"/>
    <property type="match status" value="1"/>
</dbReference>
<dbReference type="Gene3D" id="3.40.50.720">
    <property type="entry name" value="NAD(P)-binding Rossmann-like Domain"/>
    <property type="match status" value="2"/>
</dbReference>
<dbReference type="AlphaFoldDB" id="A0ABD5V5Z9"/>
<dbReference type="RefSeq" id="WP_340603472.1">
    <property type="nucleotide sequence ID" value="NZ_JBBMXV010000002.1"/>
</dbReference>
<comment type="similarity">
    <text evidence="1 4">Belongs to the D-isomer specific 2-hydroxyacid dehydrogenase family.</text>
</comment>
<reference evidence="7 8" key="1">
    <citation type="journal article" date="2019" name="Int. J. Syst. Evol. Microbiol.">
        <title>The Global Catalogue of Microorganisms (GCM) 10K type strain sequencing project: providing services to taxonomists for standard genome sequencing and annotation.</title>
        <authorList>
            <consortium name="The Broad Institute Genomics Platform"/>
            <consortium name="The Broad Institute Genome Sequencing Center for Infectious Disease"/>
            <person name="Wu L."/>
            <person name="Ma J."/>
        </authorList>
    </citation>
    <scope>NUCLEOTIDE SEQUENCE [LARGE SCALE GENOMIC DNA]</scope>
    <source>
        <strain evidence="7 8">CGMCC 1.3240</strain>
    </source>
</reference>
<evidence type="ECO:0000256" key="2">
    <source>
        <dbReference type="ARBA" id="ARBA00023002"/>
    </source>
</evidence>
<dbReference type="InterPro" id="IPR006140">
    <property type="entry name" value="D-isomer_DH_NAD-bd"/>
</dbReference>
<organism evidence="7 8">
    <name type="scientific">Halalkalicoccus tibetensis</name>
    <dbReference type="NCBI Taxonomy" id="175632"/>
    <lineage>
        <taxon>Archaea</taxon>
        <taxon>Methanobacteriati</taxon>
        <taxon>Methanobacteriota</taxon>
        <taxon>Stenosarchaea group</taxon>
        <taxon>Halobacteria</taxon>
        <taxon>Halobacteriales</taxon>
        <taxon>Halococcaceae</taxon>
        <taxon>Halalkalicoccus</taxon>
    </lineage>
</organism>
<dbReference type="PANTHER" id="PTHR43761:SF1">
    <property type="entry name" value="D-ISOMER SPECIFIC 2-HYDROXYACID DEHYDROGENASE CATALYTIC DOMAIN-CONTAINING PROTEIN-RELATED"/>
    <property type="match status" value="1"/>
</dbReference>
<feature type="domain" description="D-isomer specific 2-hydroxyacid dehydrogenase catalytic" evidence="5">
    <location>
        <begin position="13"/>
        <end position="317"/>
    </location>
</feature>
<comment type="caution">
    <text evidence="7">The sequence shown here is derived from an EMBL/GenBank/DDBJ whole genome shotgun (WGS) entry which is preliminary data.</text>
</comment>
<evidence type="ECO:0000256" key="4">
    <source>
        <dbReference type="RuleBase" id="RU003719"/>
    </source>
</evidence>
<accession>A0ABD5V5Z9</accession>
<proteinExistence type="inferred from homology"/>